<dbReference type="PIRSF" id="PIRSF031611">
    <property type="entry name" value="Competence_ComGF"/>
    <property type="match status" value="1"/>
</dbReference>
<protein>
    <submittedName>
        <fullName evidence="1">Competence type IV pilus minor pilin ComGF</fullName>
    </submittedName>
</protein>
<comment type="caution">
    <text evidence="1">The sequence shown here is derived from an EMBL/GenBank/DDBJ whole genome shotgun (WGS) entry which is preliminary data.</text>
</comment>
<evidence type="ECO:0000313" key="1">
    <source>
        <dbReference type="EMBL" id="MFC4652901.1"/>
    </source>
</evidence>
<dbReference type="Proteomes" id="UP001595987">
    <property type="component" value="Unassembled WGS sequence"/>
</dbReference>
<organism evidence="1 2">
    <name type="scientific">Lactococcus nasutitermitis</name>
    <dbReference type="NCBI Taxonomy" id="1652957"/>
    <lineage>
        <taxon>Bacteria</taxon>
        <taxon>Bacillati</taxon>
        <taxon>Bacillota</taxon>
        <taxon>Bacilli</taxon>
        <taxon>Lactobacillales</taxon>
        <taxon>Streptococcaceae</taxon>
        <taxon>Lactococcus</taxon>
    </lineage>
</organism>
<proteinExistence type="predicted"/>
<name>A0ABV9JEH2_9LACT</name>
<gene>
    <name evidence="1" type="primary">comGF</name>
    <name evidence="1" type="ORF">ACFO26_08260</name>
</gene>
<dbReference type="RefSeq" id="WP_213536857.1">
    <property type="nucleotide sequence ID" value="NZ_JBHSGD010000006.1"/>
</dbReference>
<keyword evidence="2" id="KW-1185">Reference proteome</keyword>
<dbReference type="InterPro" id="IPR016977">
    <property type="entry name" value="ComGF"/>
</dbReference>
<accession>A0ABV9JEH2</accession>
<dbReference type="Pfam" id="PF15980">
    <property type="entry name" value="ComGF"/>
    <property type="match status" value="1"/>
</dbReference>
<evidence type="ECO:0000313" key="2">
    <source>
        <dbReference type="Proteomes" id="UP001595987"/>
    </source>
</evidence>
<reference evidence="2" key="1">
    <citation type="journal article" date="2019" name="Int. J. Syst. Evol. Microbiol.">
        <title>The Global Catalogue of Microorganisms (GCM) 10K type strain sequencing project: providing services to taxonomists for standard genome sequencing and annotation.</title>
        <authorList>
            <consortium name="The Broad Institute Genomics Platform"/>
            <consortium name="The Broad Institute Genome Sequencing Center for Infectious Disease"/>
            <person name="Wu L."/>
            <person name="Ma J."/>
        </authorList>
    </citation>
    <scope>NUCLEOTIDE SEQUENCE [LARGE SCALE GENOMIC DNA]</scope>
    <source>
        <strain evidence="2">CCUG 63287</strain>
    </source>
</reference>
<dbReference type="NCBIfam" id="NF041002">
    <property type="entry name" value="pilin_ComGF"/>
    <property type="match status" value="1"/>
</dbReference>
<dbReference type="EMBL" id="JBHSGD010000006">
    <property type="protein sequence ID" value="MFC4652901.1"/>
    <property type="molecule type" value="Genomic_DNA"/>
</dbReference>
<sequence>MKKKFWNSCRKIRAFTLLECLVALLAISGSVLVLSGLTKLMHQQIVVVQDDNTKDWQIFCQQMRVELENAHFDKVQNNFLYVTTSKALRFGKTVTADDFRKSAADGTGYQPMIYGVKSTQITEKNGLVDIQLNLERGGKREFLYEFSNGE</sequence>